<dbReference type="PANTHER" id="PTHR16206">
    <property type="entry name" value="DEP DOMAIN-CONTAINING"/>
    <property type="match status" value="1"/>
</dbReference>
<dbReference type="InterPro" id="IPR036390">
    <property type="entry name" value="WH_DNA-bd_sf"/>
</dbReference>
<dbReference type="AlphaFoldDB" id="A0AAV5V7L3"/>
<protein>
    <recommendedName>
        <fullName evidence="2">DEP domain-containing protein</fullName>
    </recommendedName>
</protein>
<dbReference type="InterPro" id="IPR036388">
    <property type="entry name" value="WH-like_DNA-bd_sf"/>
</dbReference>
<dbReference type="SMART" id="SM00049">
    <property type="entry name" value="DEP"/>
    <property type="match status" value="1"/>
</dbReference>
<feature type="domain" description="DEP" evidence="2">
    <location>
        <begin position="42"/>
        <end position="125"/>
    </location>
</feature>
<feature type="compositionally biased region" description="Polar residues" evidence="1">
    <location>
        <begin position="352"/>
        <end position="363"/>
    </location>
</feature>
<gene>
    <name evidence="3" type="ORF">PFISCL1PPCAC_5988</name>
</gene>
<evidence type="ECO:0000313" key="3">
    <source>
        <dbReference type="EMBL" id="GMT14691.1"/>
    </source>
</evidence>
<organism evidence="3 4">
    <name type="scientific">Pristionchus fissidentatus</name>
    <dbReference type="NCBI Taxonomy" id="1538716"/>
    <lineage>
        <taxon>Eukaryota</taxon>
        <taxon>Metazoa</taxon>
        <taxon>Ecdysozoa</taxon>
        <taxon>Nematoda</taxon>
        <taxon>Chromadorea</taxon>
        <taxon>Rhabditida</taxon>
        <taxon>Rhabditina</taxon>
        <taxon>Diplogasteromorpha</taxon>
        <taxon>Diplogasteroidea</taxon>
        <taxon>Neodiplogasteridae</taxon>
        <taxon>Pristionchus</taxon>
    </lineage>
</organism>
<accession>A0AAV5V7L3</accession>
<feature type="region of interest" description="Disordered" evidence="1">
    <location>
        <begin position="1"/>
        <end position="30"/>
    </location>
</feature>
<dbReference type="Pfam" id="PF00610">
    <property type="entry name" value="DEP"/>
    <property type="match status" value="1"/>
</dbReference>
<dbReference type="InterPro" id="IPR000591">
    <property type="entry name" value="DEP_dom"/>
</dbReference>
<dbReference type="PANTHER" id="PTHR16206:SF4">
    <property type="entry name" value="PROTEIN LET-99"/>
    <property type="match status" value="1"/>
</dbReference>
<feature type="region of interest" description="Disordered" evidence="1">
    <location>
        <begin position="144"/>
        <end position="196"/>
    </location>
</feature>
<feature type="region of interest" description="Disordered" evidence="1">
    <location>
        <begin position="260"/>
        <end position="308"/>
    </location>
</feature>
<evidence type="ECO:0000313" key="4">
    <source>
        <dbReference type="Proteomes" id="UP001432322"/>
    </source>
</evidence>
<feature type="compositionally biased region" description="Polar residues" evidence="1">
    <location>
        <begin position="19"/>
        <end position="30"/>
    </location>
</feature>
<dbReference type="PROSITE" id="PS50186">
    <property type="entry name" value="DEP"/>
    <property type="match status" value="1"/>
</dbReference>
<name>A0AAV5V7L3_9BILA</name>
<dbReference type="SUPFAM" id="SSF46785">
    <property type="entry name" value="Winged helix' DNA-binding domain"/>
    <property type="match status" value="1"/>
</dbReference>
<sequence length="913" mass="103567">MDPSSEGPAVRPTRAISRADSTNENSNQFKATQTWNRIANEFREKMPTKKRWRQLKSFENSFTGKEAADFMLSILPALLPNKKEVTRESSVSLLQKFADQHLFKYAWTAEKTVFQDNATLYVWCGDTTLNGLCRTPVLVRRANSFNNGSADRPKRQPPPTPKAPHIKSPDTWKTFELPKSPPRHKPSRNRRLSSSTGNLSLIGVEKFEPILSPRFGDRDAIMEEVLSPDRREAGYGEIKRETRPEDGEVKRVQKKDVYGEVKKKKEPVYVTAATSKKNDSSEQENAPPTPSLVRSSPVYASYTKREAKSDFEKENNYDYVTFRRKNGMHSSPPKGTKKGGVQSAKEKRDNESTQTRSVFSRLTPSRFKAKEIERSPPHPPAPPPSTSMTRREDPIYSSIRIRQRPAVTESDEWNVYSTALVNRVRSLLGNSEENVITWRVDGQHVKWSCEYHSIGKVVPAMRQTDEWPSTLTQHMEYLRHFPFHSKHVNVITYTEQLEMKVFRTVVAQFKQFPPLLPASIGHAFLRVIGHFKRLSPPLSRPASANSGSSSVRVETAFSVGSPTTRLLPQTSASSLNESHMTDDIYATPGPSQSRVTLTAGTIPFIDSLIPTTLTHRHTVHSTPPQGGPLRVDPKSGMKARDILMEPLERERILNLPGLKHSPDLMERIKKLSPRISAIPFSLDTVTRQDGYQVPPALEGISMEMEPAVYESLQLILLSLPVGTRRKLQLLIKFINGISANHCLALQEHRENRYVALEAFCDCILTANDEYSIDAPLSHSDRIILVSMLIDNEIRLFSIPDDFAARVKNVLIERRRTKLEYDDSSPSMAPPAPQYCQRIQPEVFSAQMADTACSLRSLLDNIVSSTKMSNSEREKKLKAFEKNYPSIFYERFPERLHKKQEGGFLQKIFRTRND</sequence>
<reference evidence="3" key="1">
    <citation type="submission" date="2023-10" db="EMBL/GenBank/DDBJ databases">
        <title>Genome assembly of Pristionchus species.</title>
        <authorList>
            <person name="Yoshida K."/>
            <person name="Sommer R.J."/>
        </authorList>
    </citation>
    <scope>NUCLEOTIDE SEQUENCE</scope>
    <source>
        <strain evidence="3">RS5133</strain>
    </source>
</reference>
<feature type="region of interest" description="Disordered" evidence="1">
    <location>
        <begin position="233"/>
        <end position="252"/>
    </location>
</feature>
<feature type="compositionally biased region" description="Basic residues" evidence="1">
    <location>
        <begin position="181"/>
        <end position="191"/>
    </location>
</feature>
<feature type="region of interest" description="Disordered" evidence="1">
    <location>
        <begin position="323"/>
        <end position="399"/>
    </location>
</feature>
<keyword evidence="4" id="KW-1185">Reference proteome</keyword>
<dbReference type="GO" id="GO:0035556">
    <property type="term" value="P:intracellular signal transduction"/>
    <property type="evidence" value="ECO:0007669"/>
    <property type="project" value="InterPro"/>
</dbReference>
<comment type="caution">
    <text evidence="3">The sequence shown here is derived from an EMBL/GenBank/DDBJ whole genome shotgun (WGS) entry which is preliminary data.</text>
</comment>
<dbReference type="Gene3D" id="1.10.10.10">
    <property type="entry name" value="Winged helix-like DNA-binding domain superfamily/Winged helix DNA-binding domain"/>
    <property type="match status" value="1"/>
</dbReference>
<dbReference type="Proteomes" id="UP001432322">
    <property type="component" value="Unassembled WGS sequence"/>
</dbReference>
<evidence type="ECO:0000256" key="1">
    <source>
        <dbReference type="SAM" id="MobiDB-lite"/>
    </source>
</evidence>
<dbReference type="EMBL" id="BTSY01000002">
    <property type="protein sequence ID" value="GMT14691.1"/>
    <property type="molecule type" value="Genomic_DNA"/>
</dbReference>
<proteinExistence type="predicted"/>
<evidence type="ECO:0000259" key="2">
    <source>
        <dbReference type="PROSITE" id="PS50186"/>
    </source>
</evidence>